<evidence type="ECO:0000313" key="1">
    <source>
        <dbReference type="EMBL" id="KAG8565414.1"/>
    </source>
</evidence>
<reference evidence="1" key="1">
    <citation type="thesis" date="2020" institute="ProQuest LLC" country="789 East Eisenhower Parkway, Ann Arbor, MI, USA">
        <title>Comparative Genomics and Chromosome Evolution.</title>
        <authorList>
            <person name="Mudd A.B."/>
        </authorList>
    </citation>
    <scope>NUCLEOTIDE SEQUENCE</scope>
    <source>
        <strain evidence="1">237g6f4</strain>
        <tissue evidence="1">Blood</tissue>
    </source>
</reference>
<evidence type="ECO:0000313" key="2">
    <source>
        <dbReference type="Proteomes" id="UP000824782"/>
    </source>
</evidence>
<name>A0AAV7AV33_ENGPU</name>
<sequence length="90" mass="10292">MWPINMYSEILYRTCDGCACSNGLICSICMWLQRLMVAMAWGLSPRPETVLETANYLVKHTICTQSDMISLFMSLFECCSLHYLTHTAEV</sequence>
<protein>
    <submittedName>
        <fullName evidence="1">Uncharacterized protein</fullName>
    </submittedName>
</protein>
<dbReference type="Proteomes" id="UP000824782">
    <property type="component" value="Unassembled WGS sequence"/>
</dbReference>
<organism evidence="1 2">
    <name type="scientific">Engystomops pustulosus</name>
    <name type="common">Tungara frog</name>
    <name type="synonym">Physalaemus pustulosus</name>
    <dbReference type="NCBI Taxonomy" id="76066"/>
    <lineage>
        <taxon>Eukaryota</taxon>
        <taxon>Metazoa</taxon>
        <taxon>Chordata</taxon>
        <taxon>Craniata</taxon>
        <taxon>Vertebrata</taxon>
        <taxon>Euteleostomi</taxon>
        <taxon>Amphibia</taxon>
        <taxon>Batrachia</taxon>
        <taxon>Anura</taxon>
        <taxon>Neobatrachia</taxon>
        <taxon>Hyloidea</taxon>
        <taxon>Leptodactylidae</taxon>
        <taxon>Leiuperinae</taxon>
        <taxon>Engystomops</taxon>
    </lineage>
</organism>
<keyword evidence="2" id="KW-1185">Reference proteome</keyword>
<dbReference type="EMBL" id="WNYA01000006">
    <property type="protein sequence ID" value="KAG8565414.1"/>
    <property type="molecule type" value="Genomic_DNA"/>
</dbReference>
<accession>A0AAV7AV33</accession>
<comment type="caution">
    <text evidence="1">The sequence shown here is derived from an EMBL/GenBank/DDBJ whole genome shotgun (WGS) entry which is preliminary data.</text>
</comment>
<gene>
    <name evidence="1" type="ORF">GDO81_012838</name>
</gene>
<dbReference type="AlphaFoldDB" id="A0AAV7AV33"/>
<proteinExistence type="predicted"/>